<dbReference type="Gene3D" id="3.30.565.10">
    <property type="entry name" value="Histidine kinase-like ATPase, C-terminal domain"/>
    <property type="match status" value="1"/>
</dbReference>
<proteinExistence type="predicted"/>
<keyword evidence="11 12" id="KW-0472">Membrane</keyword>
<dbReference type="Pfam" id="PF00672">
    <property type="entry name" value="HAMP"/>
    <property type="match status" value="1"/>
</dbReference>
<evidence type="ECO:0000259" key="13">
    <source>
        <dbReference type="PROSITE" id="PS50885"/>
    </source>
</evidence>
<dbReference type="Gene3D" id="6.10.340.10">
    <property type="match status" value="1"/>
</dbReference>
<dbReference type="Pfam" id="PF06580">
    <property type="entry name" value="His_kinase"/>
    <property type="match status" value="1"/>
</dbReference>
<dbReference type="InterPro" id="IPR003594">
    <property type="entry name" value="HATPase_dom"/>
</dbReference>
<evidence type="ECO:0000256" key="11">
    <source>
        <dbReference type="ARBA" id="ARBA00023136"/>
    </source>
</evidence>
<dbReference type="Proteomes" id="UP000215509">
    <property type="component" value="Unassembled WGS sequence"/>
</dbReference>
<dbReference type="CDD" id="cd06225">
    <property type="entry name" value="HAMP"/>
    <property type="match status" value="1"/>
</dbReference>
<keyword evidence="10" id="KW-0902">Two-component regulatory system</keyword>
<evidence type="ECO:0000256" key="8">
    <source>
        <dbReference type="ARBA" id="ARBA00022840"/>
    </source>
</evidence>
<dbReference type="InterPro" id="IPR010559">
    <property type="entry name" value="Sig_transdc_His_kin_internal"/>
</dbReference>
<keyword evidence="6" id="KW-0547">Nucleotide-binding</keyword>
<dbReference type="SMART" id="SM00304">
    <property type="entry name" value="HAMP"/>
    <property type="match status" value="1"/>
</dbReference>
<dbReference type="GO" id="GO:0005524">
    <property type="term" value="F:ATP binding"/>
    <property type="evidence" value="ECO:0007669"/>
    <property type="project" value="UniProtKB-KW"/>
</dbReference>
<keyword evidence="8" id="KW-0067">ATP-binding</keyword>
<evidence type="ECO:0000256" key="3">
    <source>
        <dbReference type="ARBA" id="ARBA00022553"/>
    </source>
</evidence>
<comment type="subcellular location">
    <subcellularLocation>
        <location evidence="1">Cell membrane</location>
        <topology evidence="1">Multi-pass membrane protein</topology>
    </subcellularLocation>
</comment>
<dbReference type="PANTHER" id="PTHR34220">
    <property type="entry name" value="SENSOR HISTIDINE KINASE YPDA"/>
    <property type="match status" value="1"/>
</dbReference>
<keyword evidence="3" id="KW-0597">Phosphoprotein</keyword>
<keyword evidence="9 12" id="KW-1133">Transmembrane helix</keyword>
<dbReference type="GO" id="GO:0005886">
    <property type="term" value="C:plasma membrane"/>
    <property type="evidence" value="ECO:0007669"/>
    <property type="project" value="UniProtKB-SubCell"/>
</dbReference>
<evidence type="ECO:0000256" key="10">
    <source>
        <dbReference type="ARBA" id="ARBA00023012"/>
    </source>
</evidence>
<dbReference type="InterPro" id="IPR050640">
    <property type="entry name" value="Bact_2-comp_sensor_kinase"/>
</dbReference>
<feature type="transmembrane region" description="Helical" evidence="12">
    <location>
        <begin position="20"/>
        <end position="39"/>
    </location>
</feature>
<accession>A0A229UTA5</accession>
<evidence type="ECO:0000256" key="2">
    <source>
        <dbReference type="ARBA" id="ARBA00022475"/>
    </source>
</evidence>
<dbReference type="SMART" id="SM00387">
    <property type="entry name" value="HATPase_c"/>
    <property type="match status" value="1"/>
</dbReference>
<keyword evidence="7 14" id="KW-0418">Kinase</keyword>
<dbReference type="EMBL" id="NMQW01000013">
    <property type="protein sequence ID" value="OXM86590.1"/>
    <property type="molecule type" value="Genomic_DNA"/>
</dbReference>
<evidence type="ECO:0000256" key="7">
    <source>
        <dbReference type="ARBA" id="ARBA00022777"/>
    </source>
</evidence>
<reference evidence="14 15" key="1">
    <citation type="submission" date="2017-07" db="EMBL/GenBank/DDBJ databases">
        <title>Genome sequencing and assembly of Paenibacillus rigui.</title>
        <authorList>
            <person name="Mayilraj S."/>
        </authorList>
    </citation>
    <scope>NUCLEOTIDE SEQUENCE [LARGE SCALE GENOMIC DNA]</scope>
    <source>
        <strain evidence="14 15">JCM 16352</strain>
    </source>
</reference>
<dbReference type="OrthoDB" id="9776552at2"/>
<dbReference type="AlphaFoldDB" id="A0A229UTA5"/>
<organism evidence="14 15">
    <name type="scientific">Paenibacillus rigui</name>
    <dbReference type="NCBI Taxonomy" id="554312"/>
    <lineage>
        <taxon>Bacteria</taxon>
        <taxon>Bacillati</taxon>
        <taxon>Bacillota</taxon>
        <taxon>Bacilli</taxon>
        <taxon>Bacillales</taxon>
        <taxon>Paenibacillaceae</taxon>
        <taxon>Paenibacillus</taxon>
    </lineage>
</organism>
<evidence type="ECO:0000256" key="12">
    <source>
        <dbReference type="SAM" id="Phobius"/>
    </source>
</evidence>
<dbReference type="InterPro" id="IPR036890">
    <property type="entry name" value="HATPase_C_sf"/>
</dbReference>
<keyword evidence="15" id="KW-1185">Reference proteome</keyword>
<sequence>MRLWLRIVVGINSSFQVKLMINVSLIILLAFGATGYFTYQYNLKLFEEEISKQFSKTNEEALAKLEMKVQEVSRISQTVVFNPQIERMIIRINENEQAPGANDPYNLYYDKKQIEEQVFQLKSDAPYFTGMYLYDLNGNPSYFSYTTSSINKLDEYVFRVIRSKISESYGDLIWMSMPLPSSVEPSGYRSTIVVARWMKNNFLNTYGMMVMAMDESFFSSSLKELTKDGNGQVYLFNQQQELLYTNSETYSHAELQRMAELGQTQVIDNHLFVRSDAKSISFKLVSGTSLTEVRKKNQDLTKRILYSGLASVVVASLLIGLSTGKLLRPLKELLQGLRKVRSGAFETRIEVRTKDELAYIGDSFNAMTEQVGRLIKEVYLTQLSEREAELRALQAQLNPHFLHNLFNEIYWKLYLKDEHETASLIAAASEMLKYSIMPVRTMTTVGEEIQQIRNYVKIQTELFEANLQTVIHAEEQVLHWEMLRSLLQPLVENVFMHAFRNKLSHKVLIIRASHQNGCLEIDVTDNGCGMTDAVIAQLLGADGAALAHRPDGRESLGVRSVVRRIELLYGPPYRLDITSRLEHGTTMRLILPAPQNQTIETEASKAC</sequence>
<evidence type="ECO:0000313" key="15">
    <source>
        <dbReference type="Proteomes" id="UP000215509"/>
    </source>
</evidence>
<comment type="caution">
    <text evidence="14">The sequence shown here is derived from an EMBL/GenBank/DDBJ whole genome shotgun (WGS) entry which is preliminary data.</text>
</comment>
<dbReference type="RefSeq" id="WP_094014537.1">
    <property type="nucleotide sequence ID" value="NZ_NMQW01000013.1"/>
</dbReference>
<evidence type="ECO:0000256" key="5">
    <source>
        <dbReference type="ARBA" id="ARBA00022692"/>
    </source>
</evidence>
<evidence type="ECO:0000256" key="6">
    <source>
        <dbReference type="ARBA" id="ARBA00022741"/>
    </source>
</evidence>
<dbReference type="GO" id="GO:0000155">
    <property type="term" value="F:phosphorelay sensor kinase activity"/>
    <property type="evidence" value="ECO:0007669"/>
    <property type="project" value="InterPro"/>
</dbReference>
<protein>
    <submittedName>
        <fullName evidence="14">Two-component sensor histidine kinase</fullName>
    </submittedName>
</protein>
<gene>
    <name evidence="14" type="ORF">CF651_09050</name>
</gene>
<evidence type="ECO:0000256" key="9">
    <source>
        <dbReference type="ARBA" id="ARBA00022989"/>
    </source>
</evidence>
<evidence type="ECO:0000256" key="4">
    <source>
        <dbReference type="ARBA" id="ARBA00022679"/>
    </source>
</evidence>
<dbReference type="SUPFAM" id="SSF55874">
    <property type="entry name" value="ATPase domain of HSP90 chaperone/DNA topoisomerase II/histidine kinase"/>
    <property type="match status" value="1"/>
</dbReference>
<dbReference type="PROSITE" id="PS50885">
    <property type="entry name" value="HAMP"/>
    <property type="match status" value="1"/>
</dbReference>
<dbReference type="SUPFAM" id="SSF158472">
    <property type="entry name" value="HAMP domain-like"/>
    <property type="match status" value="1"/>
</dbReference>
<dbReference type="InterPro" id="IPR003660">
    <property type="entry name" value="HAMP_dom"/>
</dbReference>
<evidence type="ECO:0000313" key="14">
    <source>
        <dbReference type="EMBL" id="OXM86590.1"/>
    </source>
</evidence>
<dbReference type="PANTHER" id="PTHR34220:SF11">
    <property type="entry name" value="SENSOR PROTEIN KINASE HPTS"/>
    <property type="match status" value="1"/>
</dbReference>
<keyword evidence="5 12" id="KW-0812">Transmembrane</keyword>
<feature type="transmembrane region" description="Helical" evidence="12">
    <location>
        <begin position="304"/>
        <end position="321"/>
    </location>
</feature>
<feature type="domain" description="HAMP" evidence="13">
    <location>
        <begin position="324"/>
        <end position="376"/>
    </location>
</feature>
<name>A0A229UTA5_9BACL</name>
<evidence type="ECO:0000256" key="1">
    <source>
        <dbReference type="ARBA" id="ARBA00004651"/>
    </source>
</evidence>
<dbReference type="Pfam" id="PF02518">
    <property type="entry name" value="HATPase_c"/>
    <property type="match status" value="1"/>
</dbReference>
<keyword evidence="4" id="KW-0808">Transferase</keyword>
<keyword evidence="2" id="KW-1003">Cell membrane</keyword>